<keyword evidence="3" id="KW-1185">Reference proteome</keyword>
<dbReference type="AlphaFoldDB" id="A0A4S4LGE5"/>
<feature type="signal peptide" evidence="1">
    <location>
        <begin position="1"/>
        <end position="21"/>
    </location>
</feature>
<dbReference type="Proteomes" id="UP000308199">
    <property type="component" value="Unassembled WGS sequence"/>
</dbReference>
<keyword evidence="1" id="KW-0732">Signal</keyword>
<accession>A0A4S4LGE5</accession>
<evidence type="ECO:0000313" key="2">
    <source>
        <dbReference type="EMBL" id="THH11006.1"/>
    </source>
</evidence>
<comment type="caution">
    <text evidence="2">The sequence shown here is derived from an EMBL/GenBank/DDBJ whole genome shotgun (WGS) entry which is preliminary data.</text>
</comment>
<protein>
    <recommendedName>
        <fullName evidence="4">Late embryogenesis abundant protein LEA-2 subgroup domain-containing protein</fullName>
    </recommendedName>
</protein>
<evidence type="ECO:0000313" key="3">
    <source>
        <dbReference type="Proteomes" id="UP000308199"/>
    </source>
</evidence>
<feature type="chain" id="PRO_5021020646" description="Late embryogenesis abundant protein LEA-2 subgroup domain-containing protein" evidence="1">
    <location>
        <begin position="22"/>
        <end position="146"/>
    </location>
</feature>
<sequence length="146" mass="15089">MVVLRVSTVLGTLSCAALVFAQGLNAGLQVSHISVALTDAAILQNQASMNFDVTNTMPTSVTITSMSAVIGILGNPILSFDQAFPSFVVPASGTANSGTIPNATLTEGALSLLQIILLPDLDIINADMTLSMQQIGIPVNFTLNLT</sequence>
<evidence type="ECO:0000256" key="1">
    <source>
        <dbReference type="SAM" id="SignalP"/>
    </source>
</evidence>
<proteinExistence type="predicted"/>
<gene>
    <name evidence="2" type="ORF">EW145_g948</name>
</gene>
<reference evidence="2 3" key="1">
    <citation type="submission" date="2019-02" db="EMBL/GenBank/DDBJ databases">
        <title>Genome sequencing of the rare red list fungi Phellinidium pouzarii.</title>
        <authorList>
            <person name="Buettner E."/>
            <person name="Kellner H."/>
        </authorList>
    </citation>
    <scope>NUCLEOTIDE SEQUENCE [LARGE SCALE GENOMIC DNA]</scope>
    <source>
        <strain evidence="2 3">DSM 108285</strain>
    </source>
</reference>
<evidence type="ECO:0008006" key="4">
    <source>
        <dbReference type="Google" id="ProtNLM"/>
    </source>
</evidence>
<name>A0A4S4LGE5_9AGAM</name>
<dbReference type="OrthoDB" id="3251634at2759"/>
<organism evidence="2 3">
    <name type="scientific">Phellinidium pouzarii</name>
    <dbReference type="NCBI Taxonomy" id="167371"/>
    <lineage>
        <taxon>Eukaryota</taxon>
        <taxon>Fungi</taxon>
        <taxon>Dikarya</taxon>
        <taxon>Basidiomycota</taxon>
        <taxon>Agaricomycotina</taxon>
        <taxon>Agaricomycetes</taxon>
        <taxon>Hymenochaetales</taxon>
        <taxon>Hymenochaetaceae</taxon>
        <taxon>Phellinidium</taxon>
    </lineage>
</organism>
<dbReference type="EMBL" id="SGPK01000022">
    <property type="protein sequence ID" value="THH11006.1"/>
    <property type="molecule type" value="Genomic_DNA"/>
</dbReference>